<comment type="caution">
    <text evidence="1">The sequence shown here is derived from an EMBL/GenBank/DDBJ whole genome shotgun (WGS) entry which is preliminary data.</text>
</comment>
<dbReference type="AlphaFoldDB" id="A0AAV5MWP4"/>
<dbReference type="EMBL" id="BPVZ01002018">
    <property type="protein sequence ID" value="GKV53838.1"/>
    <property type="molecule type" value="Genomic_DNA"/>
</dbReference>
<dbReference type="Proteomes" id="UP001054252">
    <property type="component" value="Unassembled WGS sequence"/>
</dbReference>
<evidence type="ECO:0000313" key="2">
    <source>
        <dbReference type="Proteomes" id="UP001054252"/>
    </source>
</evidence>
<name>A0AAV5MWP4_9ROSI</name>
<protein>
    <submittedName>
        <fullName evidence="1">Uncharacterized protein</fullName>
    </submittedName>
</protein>
<proteinExistence type="predicted"/>
<accession>A0AAV5MWP4</accession>
<gene>
    <name evidence="1" type="ORF">SLEP1_g60351</name>
</gene>
<keyword evidence="2" id="KW-1185">Reference proteome</keyword>
<reference evidence="1 2" key="1">
    <citation type="journal article" date="2021" name="Commun. Biol.">
        <title>The genome of Shorea leprosula (Dipterocarpaceae) highlights the ecological relevance of drought in aseasonal tropical rainforests.</title>
        <authorList>
            <person name="Ng K.K.S."/>
            <person name="Kobayashi M.J."/>
            <person name="Fawcett J.A."/>
            <person name="Hatakeyama M."/>
            <person name="Paape T."/>
            <person name="Ng C.H."/>
            <person name="Ang C.C."/>
            <person name="Tnah L.H."/>
            <person name="Lee C.T."/>
            <person name="Nishiyama T."/>
            <person name="Sese J."/>
            <person name="O'Brien M.J."/>
            <person name="Copetti D."/>
            <person name="Mohd Noor M.I."/>
            <person name="Ong R.C."/>
            <person name="Putra M."/>
            <person name="Sireger I.Z."/>
            <person name="Indrioko S."/>
            <person name="Kosugi Y."/>
            <person name="Izuno A."/>
            <person name="Isagi Y."/>
            <person name="Lee S.L."/>
            <person name="Shimizu K.K."/>
        </authorList>
    </citation>
    <scope>NUCLEOTIDE SEQUENCE [LARGE SCALE GENOMIC DNA]</scope>
    <source>
        <strain evidence="1">214</strain>
    </source>
</reference>
<sequence length="36" mass="3969">MVGLPPAMSDVLVNMMGSCLGFIWRHIDPSYAKTET</sequence>
<organism evidence="1 2">
    <name type="scientific">Rubroshorea leprosula</name>
    <dbReference type="NCBI Taxonomy" id="152421"/>
    <lineage>
        <taxon>Eukaryota</taxon>
        <taxon>Viridiplantae</taxon>
        <taxon>Streptophyta</taxon>
        <taxon>Embryophyta</taxon>
        <taxon>Tracheophyta</taxon>
        <taxon>Spermatophyta</taxon>
        <taxon>Magnoliopsida</taxon>
        <taxon>eudicotyledons</taxon>
        <taxon>Gunneridae</taxon>
        <taxon>Pentapetalae</taxon>
        <taxon>rosids</taxon>
        <taxon>malvids</taxon>
        <taxon>Malvales</taxon>
        <taxon>Dipterocarpaceae</taxon>
        <taxon>Rubroshorea</taxon>
    </lineage>
</organism>
<evidence type="ECO:0000313" key="1">
    <source>
        <dbReference type="EMBL" id="GKV53838.1"/>
    </source>
</evidence>